<dbReference type="SUPFAM" id="SSF52096">
    <property type="entry name" value="ClpP/crotonase"/>
    <property type="match status" value="1"/>
</dbReference>
<evidence type="ECO:0000313" key="3">
    <source>
        <dbReference type="Proteomes" id="UP000249299"/>
    </source>
</evidence>
<dbReference type="AlphaFoldDB" id="A0A327JW08"/>
<sequence length="252" mass="27183">MTFETLKVTTDGNVCRIVFDRPNAGNALNAKLIAECAEIVARCTAEDSPVTVVAIEGGPEVFCAGGDFEAVSDSGSAGDPAPLYDLWQALADGPVVTVSLVRGRVNAGGVGFLAASDIVIAEESARIGLSELLFGLYPACVLPFLIRRIGRQRANYMTLMTRPLSAAEARDAGLVDVVAENAERAFRQHLARLTLLKKPAIARYKAYLSACRGEPVADREAALAANREMFRDPEVRASIRRYVTELKLPWED</sequence>
<dbReference type="EMBL" id="NPEV01000002">
    <property type="protein sequence ID" value="RAI29734.1"/>
    <property type="molecule type" value="Genomic_DNA"/>
</dbReference>
<dbReference type="PANTHER" id="PTHR42964">
    <property type="entry name" value="ENOYL-COA HYDRATASE"/>
    <property type="match status" value="1"/>
</dbReference>
<dbReference type="PANTHER" id="PTHR42964:SF1">
    <property type="entry name" value="POLYKETIDE BIOSYNTHESIS ENOYL-COA HYDRATASE PKSH-RELATED"/>
    <property type="match status" value="1"/>
</dbReference>
<keyword evidence="3" id="KW-1185">Reference proteome</keyword>
<gene>
    <name evidence="2" type="ORF">CH339_01570</name>
</gene>
<dbReference type="RefSeq" id="WP_111432523.1">
    <property type="nucleotide sequence ID" value="NZ_JACIGG010000006.1"/>
</dbReference>
<dbReference type="Gene3D" id="3.90.226.10">
    <property type="entry name" value="2-enoyl-CoA Hydratase, Chain A, domain 1"/>
    <property type="match status" value="1"/>
</dbReference>
<evidence type="ECO:0000313" key="2">
    <source>
        <dbReference type="EMBL" id="RAI29734.1"/>
    </source>
</evidence>
<dbReference type="OrthoDB" id="9795613at2"/>
<comment type="caution">
    <text evidence="2">The sequence shown here is derived from an EMBL/GenBank/DDBJ whole genome shotgun (WGS) entry which is preliminary data.</text>
</comment>
<dbReference type="Proteomes" id="UP000249299">
    <property type="component" value="Unassembled WGS sequence"/>
</dbReference>
<dbReference type="NCBIfam" id="NF005498">
    <property type="entry name" value="PRK07112.1"/>
    <property type="match status" value="1"/>
</dbReference>
<dbReference type="InterPro" id="IPR001753">
    <property type="entry name" value="Enoyl-CoA_hydra/iso"/>
</dbReference>
<comment type="similarity">
    <text evidence="1">Belongs to the enoyl-CoA hydratase/isomerase family.</text>
</comment>
<name>A0A327JW08_9HYPH</name>
<reference evidence="2 3" key="1">
    <citation type="submission" date="2017-07" db="EMBL/GenBank/DDBJ databases">
        <title>Draft Genome Sequences of Select Purple Nonsulfur Bacteria.</title>
        <authorList>
            <person name="Lasarre B."/>
            <person name="Mckinlay J.B."/>
        </authorList>
    </citation>
    <scope>NUCLEOTIDE SEQUENCE [LARGE SCALE GENOMIC DNA]</scope>
    <source>
        <strain evidence="2 3">DSM 11290</strain>
    </source>
</reference>
<dbReference type="GO" id="GO:0003824">
    <property type="term" value="F:catalytic activity"/>
    <property type="evidence" value="ECO:0007669"/>
    <property type="project" value="UniProtKB-ARBA"/>
</dbReference>
<dbReference type="InterPro" id="IPR051683">
    <property type="entry name" value="Enoyl-CoA_Hydratase/Isomerase"/>
</dbReference>
<evidence type="ECO:0000256" key="1">
    <source>
        <dbReference type="ARBA" id="ARBA00005254"/>
    </source>
</evidence>
<dbReference type="CDD" id="cd06558">
    <property type="entry name" value="crotonase-like"/>
    <property type="match status" value="1"/>
</dbReference>
<protein>
    <submittedName>
        <fullName evidence="2">Enoyl-CoA hydratase</fullName>
    </submittedName>
</protein>
<accession>A0A327JW08</accession>
<organism evidence="2 3">
    <name type="scientific">Rhodobium orientis</name>
    <dbReference type="NCBI Taxonomy" id="34017"/>
    <lineage>
        <taxon>Bacteria</taxon>
        <taxon>Pseudomonadati</taxon>
        <taxon>Pseudomonadota</taxon>
        <taxon>Alphaproteobacteria</taxon>
        <taxon>Hyphomicrobiales</taxon>
        <taxon>Rhodobiaceae</taxon>
        <taxon>Rhodobium</taxon>
    </lineage>
</organism>
<proteinExistence type="inferred from homology"/>
<dbReference type="Pfam" id="PF00378">
    <property type="entry name" value="ECH_1"/>
    <property type="match status" value="1"/>
</dbReference>
<dbReference type="InterPro" id="IPR029045">
    <property type="entry name" value="ClpP/crotonase-like_dom_sf"/>
</dbReference>